<dbReference type="Gene3D" id="3.30.479.30">
    <property type="entry name" value="Band 7 domain"/>
    <property type="match status" value="1"/>
</dbReference>
<dbReference type="Gene3D" id="6.10.250.2090">
    <property type="match status" value="1"/>
</dbReference>
<dbReference type="Pfam" id="PF01145">
    <property type="entry name" value="Band_7"/>
    <property type="match status" value="1"/>
</dbReference>
<dbReference type="RefSeq" id="WP_109823815.1">
    <property type="nucleotide sequence ID" value="NZ_QGKL01000035.1"/>
</dbReference>
<dbReference type="SMART" id="SM00244">
    <property type="entry name" value="PHB"/>
    <property type="match status" value="1"/>
</dbReference>
<dbReference type="PANTHER" id="PTHR10264:SF83">
    <property type="entry name" value="BLL5629 PROTEIN"/>
    <property type="match status" value="1"/>
</dbReference>
<dbReference type="InterPro" id="IPR036013">
    <property type="entry name" value="Band_7/SPFH_dom_sf"/>
</dbReference>
<evidence type="ECO:0000313" key="4">
    <source>
        <dbReference type="EMBL" id="PWQ95203.1"/>
    </source>
</evidence>
<dbReference type="AlphaFoldDB" id="A0A317CCX1"/>
<gene>
    <name evidence="4" type="ORF">DKT75_12705</name>
</gene>
<accession>A0A317CCX1</accession>
<evidence type="ECO:0000313" key="5">
    <source>
        <dbReference type="Proteomes" id="UP000245506"/>
    </source>
</evidence>
<comment type="similarity">
    <text evidence="2">Belongs to the band 7/mec-2 family.</text>
</comment>
<comment type="subcellular location">
    <subcellularLocation>
        <location evidence="1">Membrane</location>
        <topology evidence="1">Single-pass membrane protein</topology>
    </subcellularLocation>
</comment>
<dbReference type="InterPro" id="IPR001107">
    <property type="entry name" value="Band_7"/>
</dbReference>
<dbReference type="GO" id="GO:0005886">
    <property type="term" value="C:plasma membrane"/>
    <property type="evidence" value="ECO:0007669"/>
    <property type="project" value="InterPro"/>
</dbReference>
<feature type="domain" description="Band 7" evidence="3">
    <location>
        <begin position="145"/>
        <end position="309"/>
    </location>
</feature>
<dbReference type="PANTHER" id="PTHR10264">
    <property type="entry name" value="BAND 7 PROTEIN-RELATED"/>
    <property type="match status" value="1"/>
</dbReference>
<evidence type="ECO:0000256" key="1">
    <source>
        <dbReference type="ARBA" id="ARBA00004167"/>
    </source>
</evidence>
<dbReference type="InterPro" id="IPR043202">
    <property type="entry name" value="Band-7_stomatin-like"/>
</dbReference>
<keyword evidence="5" id="KW-1185">Reference proteome</keyword>
<sequence>MFFMKKIIVPETHRALLFTNEQFTDVLMPGVHNLKDWKNQIRVSLIDISDTLAHGVSDEVMKLLTLHKDKLAAHVQTWETAEHEVGLIYHNKSLKEIKTPAQQGAYWLGFTDIEIRKVDISEDFKLDKTLARVLMSAKEPLLRSSALNAVITSIVMDRHVGFLEVDGEQATQLPSGIHAWWKFNRTLKIKQLDCRLQNMEVNGQDILTKDRVGLRVNLSATWQISDAKRVSEELADHADFLYRELQLALRAIVSTQTLDELLADKNKLNTQIKDIVVAKTAEYGVELKNVGARDIVLPGEMKTILAQVVEAQKVAEANLIRRKEETNATRSLHNTAKMMEGNPVLLRLKELEVLEKITSQINTLNVYGGLDGVMNDMVRIPNSAGKR</sequence>
<reference evidence="4 5" key="1">
    <citation type="submission" date="2018-05" db="EMBL/GenBank/DDBJ databases">
        <title>Leucothrix arctica sp. nov., isolated from Arctic seawater.</title>
        <authorList>
            <person name="Choi A."/>
            <person name="Baek K."/>
        </authorList>
    </citation>
    <scope>NUCLEOTIDE SEQUENCE [LARGE SCALE GENOMIC DNA]</scope>
    <source>
        <strain evidence="4 5">IMCC9719</strain>
    </source>
</reference>
<proteinExistence type="inferred from homology"/>
<dbReference type="PRINTS" id="PR00721">
    <property type="entry name" value="STOMATIN"/>
</dbReference>
<dbReference type="OrthoDB" id="5501731at2"/>
<evidence type="ECO:0000256" key="2">
    <source>
        <dbReference type="ARBA" id="ARBA00008164"/>
    </source>
</evidence>
<evidence type="ECO:0000259" key="3">
    <source>
        <dbReference type="SMART" id="SM00244"/>
    </source>
</evidence>
<dbReference type="Proteomes" id="UP000245506">
    <property type="component" value="Unassembled WGS sequence"/>
</dbReference>
<name>A0A317CCX1_9GAMM</name>
<comment type="caution">
    <text evidence="4">The sequence shown here is derived from an EMBL/GenBank/DDBJ whole genome shotgun (WGS) entry which is preliminary data.</text>
</comment>
<dbReference type="SUPFAM" id="SSF117892">
    <property type="entry name" value="Band 7/SPFH domain"/>
    <property type="match status" value="1"/>
</dbReference>
<dbReference type="CDD" id="cd13438">
    <property type="entry name" value="SPFH_eoslipins_u2"/>
    <property type="match status" value="1"/>
</dbReference>
<dbReference type="InterPro" id="IPR001972">
    <property type="entry name" value="Stomatin_HflK_fam"/>
</dbReference>
<dbReference type="EMBL" id="QGKL01000035">
    <property type="protein sequence ID" value="PWQ95203.1"/>
    <property type="molecule type" value="Genomic_DNA"/>
</dbReference>
<organism evidence="4 5">
    <name type="scientific">Leucothrix arctica</name>
    <dbReference type="NCBI Taxonomy" id="1481894"/>
    <lineage>
        <taxon>Bacteria</taxon>
        <taxon>Pseudomonadati</taxon>
        <taxon>Pseudomonadota</taxon>
        <taxon>Gammaproteobacteria</taxon>
        <taxon>Thiotrichales</taxon>
        <taxon>Thiotrichaceae</taxon>
        <taxon>Leucothrix</taxon>
    </lineage>
</organism>
<protein>
    <recommendedName>
        <fullName evidence="3">Band 7 domain-containing protein</fullName>
    </recommendedName>
</protein>